<dbReference type="InParanoid" id="K1QX08"/>
<feature type="region of interest" description="Disordered" evidence="1">
    <location>
        <begin position="1353"/>
        <end position="1379"/>
    </location>
</feature>
<feature type="compositionally biased region" description="Polar residues" evidence="1">
    <location>
        <begin position="1925"/>
        <end position="1934"/>
    </location>
</feature>
<feature type="compositionally biased region" description="Basic and acidic residues" evidence="1">
    <location>
        <begin position="1980"/>
        <end position="1989"/>
    </location>
</feature>
<feature type="compositionally biased region" description="Low complexity" evidence="1">
    <location>
        <begin position="3172"/>
        <end position="3181"/>
    </location>
</feature>
<feature type="region of interest" description="Disordered" evidence="1">
    <location>
        <begin position="2096"/>
        <end position="2154"/>
    </location>
</feature>
<dbReference type="EMBL" id="JH817458">
    <property type="protein sequence ID" value="EKC35694.1"/>
    <property type="molecule type" value="Genomic_DNA"/>
</dbReference>
<name>K1QX08_MAGGI</name>
<feature type="region of interest" description="Disordered" evidence="1">
    <location>
        <begin position="2726"/>
        <end position="2760"/>
    </location>
</feature>
<feature type="region of interest" description="Disordered" evidence="1">
    <location>
        <begin position="2672"/>
        <end position="2693"/>
    </location>
</feature>
<feature type="region of interest" description="Disordered" evidence="1">
    <location>
        <begin position="3159"/>
        <end position="3209"/>
    </location>
</feature>
<proteinExistence type="predicted"/>
<organism evidence="2">
    <name type="scientific">Magallana gigas</name>
    <name type="common">Pacific oyster</name>
    <name type="synonym">Crassostrea gigas</name>
    <dbReference type="NCBI Taxonomy" id="29159"/>
    <lineage>
        <taxon>Eukaryota</taxon>
        <taxon>Metazoa</taxon>
        <taxon>Spiralia</taxon>
        <taxon>Lophotrochozoa</taxon>
        <taxon>Mollusca</taxon>
        <taxon>Bivalvia</taxon>
        <taxon>Autobranchia</taxon>
        <taxon>Pteriomorphia</taxon>
        <taxon>Ostreida</taxon>
        <taxon>Ostreoidea</taxon>
        <taxon>Ostreidae</taxon>
        <taxon>Magallana</taxon>
    </lineage>
</organism>
<feature type="region of interest" description="Disordered" evidence="1">
    <location>
        <begin position="3248"/>
        <end position="3281"/>
    </location>
</feature>
<feature type="compositionally biased region" description="Basic and acidic residues" evidence="1">
    <location>
        <begin position="229"/>
        <end position="243"/>
    </location>
</feature>
<feature type="compositionally biased region" description="Basic and acidic residues" evidence="1">
    <location>
        <begin position="3255"/>
        <end position="3268"/>
    </location>
</feature>
<sequence length="3724" mass="422510">MSDSESENEDRVGLLPAKDVYLLMKKDYRISRNIRASWFFRNLNSVLEFSPETCLEETTQELTVVGVRVEEEAVVAFRNSPYSSPSETQGTCSRFRLVPSTVVHFVAKRYRLVFVLDFSPSTLSVDLKTGEVLADKIYDSLKKCLQGLVKPFPLPGTNLLFETELFITVIAHTPMVVCTTNQVLVQGIRVTAANVGMVLDMVRTGLLVFEQSLYHDINPPTPDTTMFEENSRKTDSLHRDQKPRTRNKSAELAINPEAGIINLLRQGFFALQLLPENSSAGIVVVTDGMLGVTDLNLFDSLLAQLRSSTIACSFLRIGQTQCARCIFGLVPHVELLQFIASATFGAYLGDPQSENEDYHRDLLIWSFQKSSREPLHFQHERSNICSYINVYAHPLKDRPDLIPIERKKQMDVKLSTSLFSVLSVRLREGFTLRNVILRGETQIKVELALLWRDYVKIEYHVTAAWPADHSKQQLSHVEMFVEGSYDFLHDAFSDECALKQARWSSIRNNSIKKFLIALTKLRQSDLLLTHLQSFPLNPVNYKLPDSIKNGLSLFYTSQQSSTPNLNAQHNTKQKWMHSHRIGMVLEHDTLSKYLHIPDSCGRFNFVFCRQAQLALQTLLQSWSTFVLVENTAYVKYLGASQNSKEKEKPTHFLLLRLSTSKLPCLTIKAAFLGGTSGSKRFKVLKELKAKVFALKFKQGGSQIDKSKKFPKVEGEKVVMRKPPLDRDGSETPCCVMLTKPMENILISYERVPSDMTILEDPSRYFPSHMTSQQIANKTVLANAFNTLSRYLYHQRWIWTIKQGKVDISMQAVGRILSTLTKIRLQEGFHFASSNSGIINMVLETDMKHPESGSSSGSDVGCCVVQYVMFPPQVKTSCTSVSEDEIDMYELTEADGDLQIVTECWVEPQYGVVVNSTPERQHWEGLTYKQIARAVGMVLYTKQSGRITKGRCINELEGLVSAVQTLPDLTLPAHCCIVNSASARPCWITFKRFYVLHRVISGDRALDRTPAIPKLFYPKDLECVSSLVTFENLQYVCQNPAVFEVLPWLPEGSNTVSSSPYDEEQQKGPLLPNIHLMPLVFDVLSLVPRSQQAEMLFSSFTLVKETDETFKDIKGSNNLLLSLLFDKMKDRKEREIPLNLSDSKRFLQILSERPRNRDKYPFDISTFNMSTRSSVSSDANTPSKSSQTEMMDEIPLWKCFVSSACTSKLFMKFIPASYEDLLKLHSANLDTKRDSLSVTTDPLKDTHKAVEKSQEIVRQTTEKGEEETTEEEVTTESETDKEDTVDVEEEAVSTSYVIPVYVYECQMNNITDSLVNPWNYTNKEDLFEDVTFERDEEVKNPMFKKLSVDVSADSRAAEGEGLSPIRPHHERRTTENSDTTDDLMQQCIDLKENYCSSFLNGVFQSLQQGFPIDRHDIEAAINNICEETNPIEIDTTSFLHASCRHFQQLLREAETTVVVAESAELREDGLKRQTSVRFADEVEGELQTCQSVPSALQIPRGRIRLVPPTLSEKCETYPGLHDIIRNKFLDIVNKWFKVVPSAHDYYFYCPDYSPMDNNNEDSDTRNVSDHSDIVKSETIKTEELLDDSIGFQELEQDSDQKNNPDLASIASQLDSNETLSLVDSDYDFCEEIQQAENDDDSEPLFLHFTCTVKSGIEYENISVKKLVPCIEEFCVTEEISAMELNLSDLKITLDINCLTSPSEVDFENTRRPSYFRVSSFNSVSSEQSPRVSECENTEVESSYDPGHQTGGDPLANLPVQQHNAVIKCKEEVEWLLKDEVASSLRHRIPIKRDALQYVTEHIKNSAYKGKPTCSFESIPLHFVYGSECSLNKFREEFERLHMHGFRLIKEEDFYFAVRLKSHVIGQALKHALVELSKEITPATQSASLDSLADQTEYSFLSKEAGVLRTSVPPRFSSPEAFRNAGHQRQFSSDVSGSDEYPSPAIRLERVTFEKQISPGGTVELHQRKEITDSNFLSSDSKQSDSRRNSKESSASQTFCFSARKDSNAEDSTSESASGPSSNSEAQESGIGPLISSKPFTKRYDSISDEIPDTILKKSSSFAGFHNEQTTETFSRQQSVASVLPSVLPIKPFEGAPQLPSLGRLRHSSAPSGHGTPRSKPSTVPQTPSWISSRGSYTEEGYEGGTSDSEDGTTALSDISGLRHPFPEFWLILQVKDDCVDMYYHSRETGLAKESGDLLEQRKLLSVVKKNIEALCRKVNQLLLLNDLYETRMCKKLLVAEADEDVSWNVVDTIPGKPPSSHSEDEEDTFTGQQYLAAENKYLPGHFECESVMTHRFVVHPRLKTGPAGRSNVSRGVQVLRTVLNKFSVNNRKNMFVVKELVDSDLVYYLRLQEVSPSILSRQVSSISTEDIGLCDSSSSQMFAARRDEMTLASDKDTDSISVTSIGSSTQRLLQDLIVIDVYGVQPAGTKLQLNLMDMLQRKLDDAVLEIISLQLSRNPNIKLMPDDIRASSFIQKPMQDVSHELLLTIPSILPIPLCALMYYLKQNMSQFSHAPNYADNKPENRFQDKIGSVCHPISDDEVFLYIRPHSSGGKGIACVSVSLVDGQRHRVSLLRCPKPSRTNYSKVETLEEFDCLTHTAPFSPRTVQKPGPTALVQFRVWERGSADLDTLNEKLIGAMKHALNDVIMEYYFLTSSICLVPHQLQDILPTPNLSAPSSPVVTKESVEKRPTTLSRKNSVEISTKVLSTSKTAPSPLQFVKDTFGSTRSRFMSPPPDSSTKSFEFPSPVASPTVTSGGSVTEKMSDKHHIIRLYEEGERGSLCPIFTDQMAKWLDYCYSQGTPAVNKLEQTFKSRLSLNQFMMEFQSLVKTASSGDICPRIFRQEPDHPGQFTQYNPFRKPLHAEEKYKESSLDFKHCYASTSSDASFILIGRNVDQWQASIQDMGEDEMADINMRQSQRDKAFPKQSFQRFAPYLSEKPRRESLTDQPSQDSIEMSPIGSTLFIPRQRLLFVLLNDKKLTLYTYNWAGDSTGSLSKSTTRLVQWQNARKNPFAGSSTNLDDLIKCTAPPIEKVRRNNSMSTVVTSSYRAFDEVYKDLKPSKPLQHTEFSKMSDTVKQQCYQTQDLKLQDRKEIEKLEKLRSLYLLWMQKSTANMSIKEDILHLLKQVSRLLHYCATPLLFDPVWRRKVMKKYEVTQRQLSVSSPTEKVRSRHSSGQSVSSLRAMRTNSQEGLKKRPVVTPTDSPVNQPRHQREEAWHIELRHTFLKQYIKYVQSLGFVLVSLQPNLHAKGTHKRRSSYEKLTVHAEDHPSTPPPSSGAPHSQSSTCYLHKAMPAGILLLKLSFREQYFCVEMYVCENTRLGIPVNKHLKLLFVDECEKCKDIIHVHSFAHDFHLRCIQSCIQPDQSSPSFFRPQYHLTGFLRDFMQVYPYPPKFSRNFLSEDTVSISNLSTNGSDLYNFMVQNNKLIELKKFEMIPSVDPEIENDFFFVRSTEFALVSQKTESITLPPKGNKPQCENYFVGLVITHNPNTDTDRQTLKLNYFIVLTSQAELFPTDPVESKSGEFKAMVLQELSDRTKVVPVKQHISVRKAVQKFQKISKIHNLPLYKLLENERDLARQKIDDMIERSEVKCRKDSLWQRMLIGGKLEEKDNLQKLEFEEFLELLGMSVQMSLDSIDAKLIPFLNMNFLWYSGLFKKLQAKYPDTHRCFTSSDGLVQYIFLGAVYRDSLYDQVDTEECPNLPVRSVNLHLEEFVNVCSFHLWSSML</sequence>
<evidence type="ECO:0000256" key="1">
    <source>
        <dbReference type="SAM" id="MobiDB-lite"/>
    </source>
</evidence>
<feature type="region of interest" description="Disordered" evidence="1">
    <location>
        <begin position="1916"/>
        <end position="1939"/>
    </location>
</feature>
<feature type="compositionally biased region" description="Polar residues" evidence="1">
    <location>
        <begin position="2748"/>
        <end position="2757"/>
    </location>
</feature>
<evidence type="ECO:0000313" key="2">
    <source>
        <dbReference type="EMBL" id="EKC35694.1"/>
    </source>
</evidence>
<gene>
    <name evidence="2" type="ORF">CGI_10018346</name>
</gene>
<feature type="compositionally biased region" description="Polar residues" evidence="1">
    <location>
        <begin position="2117"/>
        <end position="2129"/>
    </location>
</feature>
<feature type="region of interest" description="Disordered" evidence="1">
    <location>
        <begin position="1236"/>
        <end position="1288"/>
    </location>
</feature>
<feature type="compositionally biased region" description="Basic and acidic residues" evidence="1">
    <location>
        <begin position="1241"/>
        <end position="1262"/>
    </location>
</feature>
<feature type="region of interest" description="Disordered" evidence="1">
    <location>
        <begin position="220"/>
        <end position="248"/>
    </location>
</feature>
<protein>
    <submittedName>
        <fullName evidence="2">Uncharacterized protein</fullName>
    </submittedName>
</protein>
<dbReference type="GO" id="GO:0005777">
    <property type="term" value="C:peroxisome"/>
    <property type="evidence" value="ECO:0007669"/>
    <property type="project" value="InterPro"/>
</dbReference>
<dbReference type="InterPro" id="IPR033228">
    <property type="entry name" value="SZT2"/>
</dbReference>
<reference evidence="2" key="1">
    <citation type="journal article" date="2012" name="Nature">
        <title>The oyster genome reveals stress adaptation and complexity of shell formation.</title>
        <authorList>
            <person name="Zhang G."/>
            <person name="Fang X."/>
            <person name="Guo X."/>
            <person name="Li L."/>
            <person name="Luo R."/>
            <person name="Xu F."/>
            <person name="Yang P."/>
            <person name="Zhang L."/>
            <person name="Wang X."/>
            <person name="Qi H."/>
            <person name="Xiong Z."/>
            <person name="Que H."/>
            <person name="Xie Y."/>
            <person name="Holland P.W."/>
            <person name="Paps J."/>
            <person name="Zhu Y."/>
            <person name="Wu F."/>
            <person name="Chen Y."/>
            <person name="Wang J."/>
            <person name="Peng C."/>
            <person name="Meng J."/>
            <person name="Yang L."/>
            <person name="Liu J."/>
            <person name="Wen B."/>
            <person name="Zhang N."/>
            <person name="Huang Z."/>
            <person name="Zhu Q."/>
            <person name="Feng Y."/>
            <person name="Mount A."/>
            <person name="Hedgecock D."/>
            <person name="Xu Z."/>
            <person name="Liu Y."/>
            <person name="Domazet-Loso T."/>
            <person name="Du Y."/>
            <person name="Sun X."/>
            <person name="Zhang S."/>
            <person name="Liu B."/>
            <person name="Cheng P."/>
            <person name="Jiang X."/>
            <person name="Li J."/>
            <person name="Fan D."/>
            <person name="Wang W."/>
            <person name="Fu W."/>
            <person name="Wang T."/>
            <person name="Wang B."/>
            <person name="Zhang J."/>
            <person name="Peng Z."/>
            <person name="Li Y."/>
            <person name="Li N."/>
            <person name="Wang J."/>
            <person name="Chen M."/>
            <person name="He Y."/>
            <person name="Tan F."/>
            <person name="Song X."/>
            <person name="Zheng Q."/>
            <person name="Huang R."/>
            <person name="Yang H."/>
            <person name="Du X."/>
            <person name="Chen L."/>
            <person name="Yang M."/>
            <person name="Gaffney P.M."/>
            <person name="Wang S."/>
            <person name="Luo L."/>
            <person name="She Z."/>
            <person name="Ming Y."/>
            <person name="Huang W."/>
            <person name="Zhang S."/>
            <person name="Huang B."/>
            <person name="Zhang Y."/>
            <person name="Qu T."/>
            <person name="Ni P."/>
            <person name="Miao G."/>
            <person name="Wang J."/>
            <person name="Wang Q."/>
            <person name="Steinberg C.E."/>
            <person name="Wang H."/>
            <person name="Li N."/>
            <person name="Qian L."/>
            <person name="Zhang G."/>
            <person name="Li Y."/>
            <person name="Yang H."/>
            <person name="Liu X."/>
            <person name="Wang J."/>
            <person name="Yin Y."/>
            <person name="Wang J."/>
        </authorList>
    </citation>
    <scope>NUCLEOTIDE SEQUENCE [LARGE SCALE GENOMIC DNA]</scope>
    <source>
        <strain evidence="2">05x7-T-G4-1.051#20</strain>
    </source>
</reference>
<feature type="region of interest" description="Disordered" evidence="1">
    <location>
        <begin position="1957"/>
        <end position="2037"/>
    </location>
</feature>
<dbReference type="PANTHER" id="PTHR14918:SF3">
    <property type="entry name" value="KICSTOR COMPLEX PROTEIN SZT2"/>
    <property type="match status" value="1"/>
</dbReference>
<feature type="compositionally biased region" description="Acidic residues" evidence="1">
    <location>
        <begin position="1263"/>
        <end position="1288"/>
    </location>
</feature>
<feature type="compositionally biased region" description="Low complexity" evidence="1">
    <location>
        <begin position="2008"/>
        <end position="2023"/>
    </location>
</feature>
<dbReference type="PANTHER" id="PTHR14918">
    <property type="entry name" value="KICSTOR COMPLEX PROTEIN SZT2"/>
    <property type="match status" value="1"/>
</dbReference>
<dbReference type="HOGENOM" id="CLU_000250_0_0_1"/>
<accession>K1QX08</accession>